<dbReference type="InterPro" id="IPR001830">
    <property type="entry name" value="Glyco_trans_20"/>
</dbReference>
<name>A0A1F6CLG1_9BACT</name>
<dbReference type="GO" id="GO:0003825">
    <property type="term" value="F:alpha,alpha-trehalose-phosphate synthase (UDP-forming) activity"/>
    <property type="evidence" value="ECO:0007669"/>
    <property type="project" value="TreeGrafter"/>
</dbReference>
<evidence type="ECO:0000313" key="4">
    <source>
        <dbReference type="Proteomes" id="UP000178370"/>
    </source>
</evidence>
<comment type="similarity">
    <text evidence="1">Belongs to the glycosyltransferase 20 family.</text>
</comment>
<dbReference type="CDD" id="cd03788">
    <property type="entry name" value="GT20_TPS"/>
    <property type="match status" value="1"/>
</dbReference>
<dbReference type="EMBL" id="MFKV01000024">
    <property type="protein sequence ID" value="OGG49908.1"/>
    <property type="molecule type" value="Genomic_DNA"/>
</dbReference>
<sequence length="735" mass="82848">MRQVLLVALGVVFAVSLIIGLFALNHANQEQIELTSRLQSRSQVLADSLAESIEPSYNTRATSTVQRIIDRFVSSERLSGIGVFDNLGAVVASSQDLPLSDEGMLVATVMDSDEARGDFVRQGGNTYYVHAIPLHEDGRVVGALAVAQNATYIDESIRDIWLDSFIRWLSQILVFAVAIIVLVRWVFFRSITAMVESLRAARRGGAPFDMVSDSSFFKPLAGEISKVTRSLRQARRSASEEARMRLEKIDSPWTAERLEEFIKAHLKDRPIFVLSNGEPYVNAKVKNGIEWRVPAGGVITAIEPVMEACGGMWIAHGSGDADKETADAEGKLRVPPDEPKYTLKRVWLTPKEIQGYYNGFSNEALWPLCHMAHVRPQFRREDWTEYRKVSGLFAKTLLDEVRHVERPIILIQDYHLALVPALIKKSRPDAQVALFWHIPWPSAAQFSICPWRTEILEGMLGADLVGFQTQQYCNNFMDTVAGEVESRIDYEHFSIFRDEHRTFVKPFPISIAFPGSAERLEEPDRSILDGLNIHTSHLALGVDRLDYIKGIPERLRGIEFLLDAYPGYRGKLTMLQIASPTRGSVEKYAEYRELVRKEAQRINEKFGTHAWKPVVLEEKSYSHAELRQLYQLADVCVVTSLHDGMNLVAKEYVAARNNETGVLVLSQFAGASRDLKGALIVNPYSAEETSAALHTALTMPKAEQHRRMKTMRASVRDYNIYRWSAELIKALSRLD</sequence>
<dbReference type="STRING" id="1798482.A2763_01860"/>
<dbReference type="Proteomes" id="UP000178370">
    <property type="component" value="Unassembled WGS sequence"/>
</dbReference>
<dbReference type="Gene3D" id="3.40.50.2000">
    <property type="entry name" value="Glycogen Phosphorylase B"/>
    <property type="match status" value="2"/>
</dbReference>
<reference evidence="3 4" key="1">
    <citation type="journal article" date="2016" name="Nat. Commun.">
        <title>Thousands of microbial genomes shed light on interconnected biogeochemical processes in an aquifer system.</title>
        <authorList>
            <person name="Anantharaman K."/>
            <person name="Brown C.T."/>
            <person name="Hug L.A."/>
            <person name="Sharon I."/>
            <person name="Castelle C.J."/>
            <person name="Probst A.J."/>
            <person name="Thomas B.C."/>
            <person name="Singh A."/>
            <person name="Wilkins M.J."/>
            <person name="Karaoz U."/>
            <person name="Brodie E.L."/>
            <person name="Williams K.H."/>
            <person name="Hubbard S.S."/>
            <person name="Banfield J.F."/>
        </authorList>
    </citation>
    <scope>NUCLEOTIDE SEQUENCE [LARGE SCALE GENOMIC DNA]</scope>
</reference>
<feature type="transmembrane region" description="Helical" evidence="2">
    <location>
        <begin position="168"/>
        <end position="187"/>
    </location>
</feature>
<dbReference type="Pfam" id="PF00982">
    <property type="entry name" value="Glyco_transf_20"/>
    <property type="match status" value="1"/>
</dbReference>
<protein>
    <submittedName>
        <fullName evidence="3">Uncharacterized protein</fullName>
    </submittedName>
</protein>
<gene>
    <name evidence="3" type="ORF">A2763_01860</name>
</gene>
<dbReference type="GO" id="GO:0005992">
    <property type="term" value="P:trehalose biosynthetic process"/>
    <property type="evidence" value="ECO:0007669"/>
    <property type="project" value="InterPro"/>
</dbReference>
<dbReference type="PANTHER" id="PTHR10788:SF106">
    <property type="entry name" value="BCDNA.GH08860"/>
    <property type="match status" value="1"/>
</dbReference>
<evidence type="ECO:0000313" key="3">
    <source>
        <dbReference type="EMBL" id="OGG49908.1"/>
    </source>
</evidence>
<dbReference type="AlphaFoldDB" id="A0A1F6CLG1"/>
<dbReference type="SUPFAM" id="SSF53756">
    <property type="entry name" value="UDP-Glycosyltransferase/glycogen phosphorylase"/>
    <property type="match status" value="1"/>
</dbReference>
<proteinExistence type="inferred from homology"/>
<keyword evidence="2" id="KW-0472">Membrane</keyword>
<evidence type="ECO:0000256" key="2">
    <source>
        <dbReference type="SAM" id="Phobius"/>
    </source>
</evidence>
<keyword evidence="2" id="KW-0812">Transmembrane</keyword>
<comment type="caution">
    <text evidence="3">The sequence shown here is derived from an EMBL/GenBank/DDBJ whole genome shotgun (WGS) entry which is preliminary data.</text>
</comment>
<organism evidence="3 4">
    <name type="scientific">Candidatus Kaiserbacteria bacterium RIFCSPHIGHO2_01_FULL_54_36</name>
    <dbReference type="NCBI Taxonomy" id="1798482"/>
    <lineage>
        <taxon>Bacteria</taxon>
        <taxon>Candidatus Kaiseribacteriota</taxon>
    </lineage>
</organism>
<keyword evidence="2" id="KW-1133">Transmembrane helix</keyword>
<dbReference type="Gene3D" id="3.30.450.20">
    <property type="entry name" value="PAS domain"/>
    <property type="match status" value="1"/>
</dbReference>
<accession>A0A1F6CLG1</accession>
<evidence type="ECO:0000256" key="1">
    <source>
        <dbReference type="ARBA" id="ARBA00008799"/>
    </source>
</evidence>
<dbReference type="PANTHER" id="PTHR10788">
    <property type="entry name" value="TREHALOSE-6-PHOSPHATE SYNTHASE"/>
    <property type="match status" value="1"/>
</dbReference>